<sequence length="342" mass="37127">MQNSKIRVTRIKSKRCTTHRNQSKQVAPTNSSDEDSDIASSTPQFPVQNNFHPTRKIPQKIFSLPKLDKTSRRVRYSVPDDYEQPNSNQRRRSKLFCRCCPFWSPCSCLITSLLLALLLAGLATLVVILVTMNQKPTVTITTTILTTTTSTASQTSTTTSTASQTSTLSITTTTINSTSTTSTSTTTITSNICTGSLTDVSQLLYLGLTLPLPWTMYSFNYTAPNITSAKLMFALRNDPPFWYLDDISVTNSLGIQLLSNGGFELGTLSGWTYCNPSNAPSSGAISLGNSHTGSYSYMDGSVGSSDYLSQTFAVVPNNIYSITFWLSSSSSSATFALVTIGA</sequence>
<proteinExistence type="predicted"/>
<dbReference type="AlphaFoldDB" id="A0A818XLG9"/>
<name>A0A818XLG9_9BILA</name>
<accession>A0A818XLG9</accession>
<keyword evidence="2" id="KW-1133">Transmembrane helix</keyword>
<feature type="transmembrane region" description="Helical" evidence="2">
    <location>
        <begin position="100"/>
        <end position="130"/>
    </location>
</feature>
<feature type="region of interest" description="Disordered" evidence="1">
    <location>
        <begin position="1"/>
        <end position="52"/>
    </location>
</feature>
<dbReference type="EMBL" id="CAJOAY010000828">
    <property type="protein sequence ID" value="CAF3742377.1"/>
    <property type="molecule type" value="Genomic_DNA"/>
</dbReference>
<keyword evidence="2" id="KW-0812">Transmembrane</keyword>
<evidence type="ECO:0000313" key="4">
    <source>
        <dbReference type="Proteomes" id="UP000663881"/>
    </source>
</evidence>
<organism evidence="3 4">
    <name type="scientific">Adineta steineri</name>
    <dbReference type="NCBI Taxonomy" id="433720"/>
    <lineage>
        <taxon>Eukaryota</taxon>
        <taxon>Metazoa</taxon>
        <taxon>Spiralia</taxon>
        <taxon>Gnathifera</taxon>
        <taxon>Rotifera</taxon>
        <taxon>Eurotatoria</taxon>
        <taxon>Bdelloidea</taxon>
        <taxon>Adinetida</taxon>
        <taxon>Adinetidae</taxon>
        <taxon>Adineta</taxon>
    </lineage>
</organism>
<feature type="compositionally biased region" description="Polar residues" evidence="1">
    <location>
        <begin position="38"/>
        <end position="52"/>
    </location>
</feature>
<comment type="caution">
    <text evidence="3">The sequence shown here is derived from an EMBL/GenBank/DDBJ whole genome shotgun (WGS) entry which is preliminary data.</text>
</comment>
<reference evidence="3" key="1">
    <citation type="submission" date="2021-02" db="EMBL/GenBank/DDBJ databases">
        <authorList>
            <person name="Nowell W R."/>
        </authorList>
    </citation>
    <scope>NUCLEOTIDE SEQUENCE</scope>
</reference>
<dbReference type="Proteomes" id="UP000663881">
    <property type="component" value="Unassembled WGS sequence"/>
</dbReference>
<evidence type="ECO:0000256" key="1">
    <source>
        <dbReference type="SAM" id="MobiDB-lite"/>
    </source>
</evidence>
<gene>
    <name evidence="3" type="ORF">OKA104_LOCUS15182</name>
</gene>
<dbReference type="Gene3D" id="2.60.120.260">
    <property type="entry name" value="Galactose-binding domain-like"/>
    <property type="match status" value="1"/>
</dbReference>
<protein>
    <submittedName>
        <fullName evidence="3">Uncharacterized protein</fullName>
    </submittedName>
</protein>
<evidence type="ECO:0000256" key="2">
    <source>
        <dbReference type="SAM" id="Phobius"/>
    </source>
</evidence>
<keyword evidence="2" id="KW-0472">Membrane</keyword>
<feature type="compositionally biased region" description="Basic residues" evidence="1">
    <location>
        <begin position="7"/>
        <end position="22"/>
    </location>
</feature>
<evidence type="ECO:0000313" key="3">
    <source>
        <dbReference type="EMBL" id="CAF3742377.1"/>
    </source>
</evidence>